<comment type="similarity">
    <text evidence="2 18">Belongs to the glycosyl hydrolase 5 (cellulase A) family.</text>
</comment>
<dbReference type="GO" id="GO:0009986">
    <property type="term" value="C:cell surface"/>
    <property type="evidence" value="ECO:0007669"/>
    <property type="project" value="TreeGrafter"/>
</dbReference>
<dbReference type="RefSeq" id="XP_024704241.1">
    <property type="nucleotide sequence ID" value="XM_024844204.1"/>
</dbReference>
<evidence type="ECO:0000256" key="15">
    <source>
        <dbReference type="ARBA" id="ARBA00042025"/>
    </source>
</evidence>
<dbReference type="Proteomes" id="UP000234275">
    <property type="component" value="Unassembled WGS sequence"/>
</dbReference>
<dbReference type="InterPro" id="IPR050386">
    <property type="entry name" value="Glycosyl_hydrolase_5"/>
</dbReference>
<evidence type="ECO:0000256" key="2">
    <source>
        <dbReference type="ARBA" id="ARBA00005641"/>
    </source>
</evidence>
<evidence type="ECO:0000313" key="22">
    <source>
        <dbReference type="EMBL" id="PLB48939.1"/>
    </source>
</evidence>
<evidence type="ECO:0000256" key="13">
    <source>
        <dbReference type="ARBA" id="ARBA00038935"/>
    </source>
</evidence>
<evidence type="ECO:0000256" key="12">
    <source>
        <dbReference type="ARBA" id="ARBA00037628"/>
    </source>
</evidence>
<feature type="transmembrane region" description="Helical" evidence="19">
    <location>
        <begin position="397"/>
        <end position="417"/>
    </location>
</feature>
<keyword evidence="19" id="KW-1133">Transmembrane helix</keyword>
<name>A0A2I2G7T3_9EURO</name>
<evidence type="ECO:0000256" key="17">
    <source>
        <dbReference type="ARBA" id="ARBA00073338"/>
    </source>
</evidence>
<dbReference type="OrthoDB" id="1887033at2759"/>
<evidence type="ECO:0000256" key="18">
    <source>
        <dbReference type="RuleBase" id="RU361153"/>
    </source>
</evidence>
<proteinExistence type="inferred from homology"/>
<comment type="catalytic activity">
    <reaction evidence="11">
        <text>Random hydrolysis of (1-&gt;6)-linkages in (1-&gt;6)-beta-D-glucans.</text>
        <dbReference type="EC" id="3.2.1.75"/>
    </reaction>
</comment>
<keyword evidence="4 20" id="KW-0732">Signal</keyword>
<dbReference type="GO" id="GO:0004338">
    <property type="term" value="F:glucan exo-1,3-beta-glucosidase activity"/>
    <property type="evidence" value="ECO:0007669"/>
    <property type="project" value="TreeGrafter"/>
</dbReference>
<dbReference type="PANTHER" id="PTHR31297">
    <property type="entry name" value="GLUCAN ENDO-1,6-BETA-GLUCOSIDASE B"/>
    <property type="match status" value="1"/>
</dbReference>
<evidence type="ECO:0000256" key="11">
    <source>
        <dbReference type="ARBA" id="ARBA00036633"/>
    </source>
</evidence>
<keyword evidence="3" id="KW-0964">Secreted</keyword>
<comment type="caution">
    <text evidence="22">The sequence shown here is derived from an EMBL/GenBank/DDBJ whole genome shotgun (WGS) entry which is preliminary data.</text>
</comment>
<dbReference type="EMBL" id="MSFO01000004">
    <property type="protein sequence ID" value="PLB48939.1"/>
    <property type="molecule type" value="Genomic_DNA"/>
</dbReference>
<organism evidence="22 23">
    <name type="scientific">Aspergillus steynii IBT 23096</name>
    <dbReference type="NCBI Taxonomy" id="1392250"/>
    <lineage>
        <taxon>Eukaryota</taxon>
        <taxon>Fungi</taxon>
        <taxon>Dikarya</taxon>
        <taxon>Ascomycota</taxon>
        <taxon>Pezizomycotina</taxon>
        <taxon>Eurotiomycetes</taxon>
        <taxon>Eurotiomycetidae</taxon>
        <taxon>Eurotiales</taxon>
        <taxon>Aspergillaceae</taxon>
        <taxon>Aspergillus</taxon>
        <taxon>Aspergillus subgen. Circumdati</taxon>
    </lineage>
</organism>
<accession>A0A2I2G7T3</accession>
<dbReference type="STRING" id="1392250.A0A2I2G7T3"/>
<feature type="signal peptide" evidence="20">
    <location>
        <begin position="1"/>
        <end position="20"/>
    </location>
</feature>
<keyword evidence="5 18" id="KW-0378">Hydrolase</keyword>
<keyword evidence="19" id="KW-0472">Membrane</keyword>
<dbReference type="InterPro" id="IPR017853">
    <property type="entry name" value="GH"/>
</dbReference>
<dbReference type="InterPro" id="IPR001547">
    <property type="entry name" value="Glyco_hydro_5"/>
</dbReference>
<evidence type="ECO:0000256" key="16">
    <source>
        <dbReference type="ARBA" id="ARBA00043257"/>
    </source>
</evidence>
<evidence type="ECO:0000256" key="7">
    <source>
        <dbReference type="ARBA" id="ARBA00023277"/>
    </source>
</evidence>
<evidence type="ECO:0000256" key="5">
    <source>
        <dbReference type="ARBA" id="ARBA00022801"/>
    </source>
</evidence>
<dbReference type="VEuPathDB" id="FungiDB:P170DRAFT_357185"/>
<evidence type="ECO:0000256" key="14">
    <source>
        <dbReference type="ARBA" id="ARBA00041472"/>
    </source>
</evidence>
<dbReference type="GeneID" id="36551904"/>
<evidence type="ECO:0000256" key="1">
    <source>
        <dbReference type="ARBA" id="ARBA00004613"/>
    </source>
</evidence>
<keyword evidence="8 18" id="KW-0326">Glycosidase</keyword>
<comment type="function">
    <text evidence="12">Beta-glucanases participate in the metabolism of beta-glucan, the main structural component of the cell wall. Acts on lutean, pustulan and 1,6-oligo-beta-D-glucosides.</text>
</comment>
<dbReference type="GO" id="GO:0046557">
    <property type="term" value="F:glucan endo-1,6-beta-glucosidase activity"/>
    <property type="evidence" value="ECO:0007669"/>
    <property type="project" value="UniProtKB-EC"/>
</dbReference>
<evidence type="ECO:0000256" key="9">
    <source>
        <dbReference type="ARBA" id="ARBA00023316"/>
    </source>
</evidence>
<evidence type="ECO:0000256" key="10">
    <source>
        <dbReference type="ARBA" id="ARBA00023326"/>
    </source>
</evidence>
<keyword evidence="7" id="KW-0119">Carbohydrate metabolism</keyword>
<evidence type="ECO:0000259" key="21">
    <source>
        <dbReference type="Pfam" id="PF00150"/>
    </source>
</evidence>
<gene>
    <name evidence="22" type="ORF">P170DRAFT_357185</name>
</gene>
<feature type="domain" description="Glycoside hydrolase family 5" evidence="21">
    <location>
        <begin position="84"/>
        <end position="371"/>
    </location>
</feature>
<keyword evidence="9" id="KW-0961">Cell wall biogenesis/degradation</keyword>
<dbReference type="SUPFAM" id="SSF51445">
    <property type="entry name" value="(Trans)glycosidases"/>
    <property type="match status" value="1"/>
</dbReference>
<sequence length="456" mass="51752">MDKTKLSAISLLASLSLTAAWLPETDKQITSTSGTNLFSSSNGKIRGVNLGSQFVFEPWIAESAWSDLGCKDQNSEFDCVSSLGQDVANEAFAKHWASWITQDDISQMVAAGLNTIRVPVGYWLNEDLVYRDSEHFPMGGEEYFEKVCRWASDAGMYIIVDLHGAPGAQTPQNAFTGQYADEPGFYQDYQYERALKFLEWMADKVHGNEAYRNVGMLEVVNEPVQNADQTASMRSSYYPDAFDRIRTVEQNLSIDKPNYLHIQMMDKLWGAGDPHESLTDDYYAAYDDHRYLKWADVEVSHDSYISTSCSDQLDSNTPTIVGEWSLSVPDDVEHSDEWSPDANGDFYTRWFAAQVTAYERQQGWVFWTWKSQLGDLRWSYQGMFFFVRFSYPCPCSFIFLSTLGFINCLLLLVLLSIRRTRLTRILLLRCRCGGRDSQGLEFAGQFGSVQLSACSP</sequence>
<reference evidence="22 23" key="1">
    <citation type="submission" date="2016-12" db="EMBL/GenBank/DDBJ databases">
        <title>The genomes of Aspergillus section Nigri reveals drivers in fungal speciation.</title>
        <authorList>
            <consortium name="DOE Joint Genome Institute"/>
            <person name="Vesth T.C."/>
            <person name="Nybo J."/>
            <person name="Theobald S."/>
            <person name="Brandl J."/>
            <person name="Frisvad J.C."/>
            <person name="Nielsen K.F."/>
            <person name="Lyhne E.K."/>
            <person name="Kogle M.E."/>
            <person name="Kuo A."/>
            <person name="Riley R."/>
            <person name="Clum A."/>
            <person name="Nolan M."/>
            <person name="Lipzen A."/>
            <person name="Salamov A."/>
            <person name="Henrissat B."/>
            <person name="Wiebenga A."/>
            <person name="De Vries R.P."/>
            <person name="Grigoriev I.V."/>
            <person name="Mortensen U.H."/>
            <person name="Andersen M.R."/>
            <person name="Baker S.E."/>
        </authorList>
    </citation>
    <scope>NUCLEOTIDE SEQUENCE [LARGE SCALE GENOMIC DNA]</scope>
    <source>
        <strain evidence="22 23">IBT 23096</strain>
    </source>
</reference>
<keyword evidence="10" id="KW-0624">Polysaccharide degradation</keyword>
<dbReference type="Gene3D" id="3.20.20.80">
    <property type="entry name" value="Glycosidases"/>
    <property type="match status" value="1"/>
</dbReference>
<dbReference type="GO" id="GO:0071555">
    <property type="term" value="P:cell wall organization"/>
    <property type="evidence" value="ECO:0007669"/>
    <property type="project" value="UniProtKB-KW"/>
</dbReference>
<keyword evidence="6" id="KW-0325">Glycoprotein</keyword>
<evidence type="ECO:0000256" key="4">
    <source>
        <dbReference type="ARBA" id="ARBA00022729"/>
    </source>
</evidence>
<comment type="subcellular location">
    <subcellularLocation>
        <location evidence="1">Secreted</location>
    </subcellularLocation>
</comment>
<keyword evidence="19" id="KW-0812">Transmembrane</keyword>
<evidence type="ECO:0000256" key="8">
    <source>
        <dbReference type="ARBA" id="ARBA00023295"/>
    </source>
</evidence>
<dbReference type="GO" id="GO:0005576">
    <property type="term" value="C:extracellular region"/>
    <property type="evidence" value="ECO:0007669"/>
    <property type="project" value="UniProtKB-SubCell"/>
</dbReference>
<dbReference type="FunFam" id="3.20.20.80:FF:000269">
    <property type="entry name" value="Probable glucan endo-1,6-beta-glucosidase B"/>
    <property type="match status" value="1"/>
</dbReference>
<dbReference type="AlphaFoldDB" id="A0A2I2G7T3"/>
<keyword evidence="23" id="KW-1185">Reference proteome</keyword>
<dbReference type="EC" id="3.2.1.75" evidence="13"/>
<evidence type="ECO:0000256" key="6">
    <source>
        <dbReference type="ARBA" id="ARBA00023180"/>
    </source>
</evidence>
<feature type="chain" id="PRO_5014165636" description="Probable glucan endo-1,6-beta-glucosidase B" evidence="20">
    <location>
        <begin position="21"/>
        <end position="456"/>
    </location>
</feature>
<dbReference type="GO" id="GO:0009251">
    <property type="term" value="P:glucan catabolic process"/>
    <property type="evidence" value="ECO:0007669"/>
    <property type="project" value="TreeGrafter"/>
</dbReference>
<evidence type="ECO:0000256" key="19">
    <source>
        <dbReference type="SAM" id="Phobius"/>
    </source>
</evidence>
<evidence type="ECO:0000256" key="20">
    <source>
        <dbReference type="SAM" id="SignalP"/>
    </source>
</evidence>
<protein>
    <recommendedName>
        <fullName evidence="17">Probable glucan endo-1,6-beta-glucosidase B</fullName>
        <ecNumber evidence="13">3.2.1.75</ecNumber>
    </recommendedName>
    <alternativeName>
        <fullName evidence="15">Beta-1,6-glucanase B</fullName>
    </alternativeName>
    <alternativeName>
        <fullName evidence="14">Endo-1,6-beta-D-glucanase B</fullName>
    </alternativeName>
    <alternativeName>
        <fullName evidence="16">Endo-1,6-beta-glucanase B</fullName>
    </alternativeName>
</protein>
<dbReference type="Pfam" id="PF00150">
    <property type="entry name" value="Cellulase"/>
    <property type="match status" value="1"/>
</dbReference>
<dbReference type="PANTHER" id="PTHR31297:SF39">
    <property type="entry name" value="GLUCAN ENDO-1,6-BETA-GLUCOSIDASE B"/>
    <property type="match status" value="1"/>
</dbReference>
<evidence type="ECO:0000313" key="23">
    <source>
        <dbReference type="Proteomes" id="UP000234275"/>
    </source>
</evidence>
<evidence type="ECO:0000256" key="3">
    <source>
        <dbReference type="ARBA" id="ARBA00022525"/>
    </source>
</evidence>